<dbReference type="GO" id="GO:0030313">
    <property type="term" value="C:cell envelope"/>
    <property type="evidence" value="ECO:0007669"/>
    <property type="project" value="UniProtKB-SubCell"/>
</dbReference>
<feature type="signal peptide" evidence="7">
    <location>
        <begin position="1"/>
        <end position="20"/>
    </location>
</feature>
<dbReference type="InterPro" id="IPR036116">
    <property type="entry name" value="FN3_sf"/>
</dbReference>
<keyword evidence="4" id="KW-0963">Cytoplasm</keyword>
<evidence type="ECO:0000256" key="5">
    <source>
        <dbReference type="ARBA" id="ARBA00023069"/>
    </source>
</evidence>
<evidence type="ECO:0000256" key="6">
    <source>
        <dbReference type="ARBA" id="ARBA00023273"/>
    </source>
</evidence>
<dbReference type="Pfam" id="PF00932">
    <property type="entry name" value="LTD"/>
    <property type="match status" value="1"/>
</dbReference>
<dbReference type="Pfam" id="PF22544">
    <property type="entry name" value="HYDIN_VesB_CFA65-like_Ig"/>
    <property type="match status" value="1"/>
</dbReference>
<dbReference type="Pfam" id="PF20009">
    <property type="entry name" value="GEVED"/>
    <property type="match status" value="1"/>
</dbReference>
<dbReference type="InterPro" id="IPR042229">
    <property type="entry name" value="Listeria/Bacterioides_rpt_sf"/>
</dbReference>
<dbReference type="Gene3D" id="2.60.40.4270">
    <property type="entry name" value="Listeria-Bacteroides repeat domain"/>
    <property type="match status" value="1"/>
</dbReference>
<keyword evidence="6" id="KW-0966">Cell projection</keyword>
<comment type="subcellular location">
    <subcellularLocation>
        <location evidence="2">Cell envelope</location>
    </subcellularLocation>
    <subcellularLocation>
        <location evidence="1">Cell projection</location>
        <location evidence="1">Cilium</location>
    </subcellularLocation>
    <subcellularLocation>
        <location evidence="3">Cytoplasm</location>
    </subcellularLocation>
</comment>
<dbReference type="Proteomes" id="UP000290283">
    <property type="component" value="Unassembled WGS sequence"/>
</dbReference>
<feature type="chain" id="PRO_5020713087" evidence="7">
    <location>
        <begin position="21"/>
        <end position="2215"/>
    </location>
</feature>
<dbReference type="SUPFAM" id="SSF81296">
    <property type="entry name" value="E set domains"/>
    <property type="match status" value="1"/>
</dbReference>
<sequence length="2215" mass="231313">MKIKLLIFSLLFSVAGLGQVWTYDFGTGTGTHPTNTISTTFLTSTPAGGGTYRVRTGAAGGVFTLANPGTSLGTGSELQMQSSTSTATNKFGVYDWTTPSTVAYLKAKIRTTSASTGNLNISLGINTLANDNQGYTSHYNNSITSFTVAYAAGAISTITRRTAGVNNAVAGTGLAKDTDQAIEIYANNGAASTTYYTGGTTYTLNSQQWDLWVGGTKISPAGGWARAGTLASGVNMSGFGFFAESSTTNSAVFYIDDLEYSNTLPPTPIYTVTFNANGGTGTMANQTASTTTALTTNTYTNAGFTFAGWGTAPGGPVVYADGANYSFAADITLYAQWTPAGCTPPGTQASAVTTNGETLDGFNVNWTAGNGNGTMIVVSDAAVAAPTNGTPYSPNLAWGAAGQINTNNRVIFRGAGTTSGTITGLAPGAQYSVRAYEYNTTGNCYNVPGAVGTGYTRALEPTGHAATFTCTTASSSQINLSFSAASTITNAAGYILLQSTTGVPTGMPTDGIFHTAGSSLDANTTVVTYISSAATTYNVTGLTAGTTYYFSLIPYNSYLSVAVTLNYNVNVTIPSTNCTTTGLTPEINIQGNAVNIADGDTTPVTTDDTDFGGTFTSSNIVKTYTIQNTGTGNLSVTALTMNSGTVFTVGGITLPATIAPAGSTTFTVTFNSAAAGNFTDTVLVTNNDTDEATYNFDVISRAIAPISSCGDLFISEYIEGSSNNKAIEIYNPTASPITLTGNYDISLYANGSVTATPIALTGSVPAYGTFLLANSSAGATLLGLAQQTSGTLTFNGDDAVALRKSTVVIDVVGQIGFDPGTQWLSGGVSTLDQTLVRNSTIQIGDNDGSNVFNPSTEWTSSPIDTFSFLGAHSSTCAPIANIVLSSINPAVPAGNITQNVNNQVIYAFNLAVTNANAQLNSVAFTTQAGYVAGNVTNFQLWYSTDATFNSGTDTSIRTITTTLGPGAHTFTTLTQAINIGTTGYFFITTDLPCVSTVGNTITVSAITTADVTFAAGNKSGTAFAGGTQTIVGATPVNVTGAATSSCIGDASTVSWTAPTGCSDAATGIFVFVSSSPFTAATPTGNGGAYTANTVFGSGTAFDGGFCVYKGVGTTVTVTGLTAGTTYYYKIFTRNGLIWSNGVSVSCTPTPAYCTSTGNMAFNTSITNVTINTINNTTAKPAGYNDYTAISTNLQRGTTYPLSTRINTDGNFTVLAFAWIDFNHDLDFNDAGEAFDLGSATNVASGLTSNSPLSITIPMTATLGVTRMRVIATYDGDSSPCLSGFDGEVEDYTITITSPCTPTHSVVSFAPTSGPTATDVTITGTGFTAGTTVQFNGITATVVFVNATTIIATVPAGETTGVITVTQGGCNVTTSNFTQIKQSGTCTSGNNLTDLIISEVYDSLALNSWYMELYNPTGSPIDLNAAGANYKLVRYGDIGTTNGLRTVDISGIIPAGGIYLADLGSDSACGALGFEFVSKANGINENDEIRLTKNDITVDIVHCPNEKGYSITRNLAAAGPSPVFNPADWTTNLNESCANLDIVPFTLTSSLPTVNTSPSDVGGCGSSASFTVAATASGGGSLTYQWYYNNGISAGWTAVAGGSFAGVTATGMASTVLNLTGAVGTLNGYQFYSLVTQDGTCSVASDAAQLKLDITTWNGSAWSNGTPDLTKAAIINGNYNTNSSGDISCCNLTINPTFTLTVAANDYVEVQNNVINNGTFTIQDDGSLVQISNSGTYTGIGTQSMIRVAGNVVPLKLYDYVYWSSPVASAPFSTIPNSRFYEWDADIVNPVGFGQGNWISTADTTMQLGKGYIFRVPDASTTQTVTFTGSLFNTAIINRTINKGTITAPFVGTNATITQFDDNNNLVGNPYPSAIDVQAFIATNNGVLEDGSVSLWRHLTAIAPASSPYYQTFVYNYVGTDYVKHNGTASIPPAAFGGKIASGQAFFVKMKESLGAIANLEFRNEHRSTAHNNSQFFRGPNQLNENDIKTEKNRIWLDLVNPDKAAVTQVIAYVKNATNGDDFYFDAKTGYKKGFNFYSLINDVIFDIQARKLPFDKNDSVPLGVQLPTDGVYTIAINQVDGIFANKKQKIYVEDKLNGSIHDLTQSPYQFVSVKGISNDRFVLRFKDKEEVQETISELKSNEVTVTTTDNQIQIESNAIKVANYEVYNVLGQSVAVKNAVHANSITETSIRRNNQTLLIKIQLENGQTLMKKIIF</sequence>
<keyword evidence="7" id="KW-0732">Signal</keyword>
<gene>
    <name evidence="9" type="ORF">EQG63_03965</name>
</gene>
<accession>A0A4Q1K6M6</accession>
<evidence type="ECO:0000256" key="3">
    <source>
        <dbReference type="ARBA" id="ARBA00004496"/>
    </source>
</evidence>
<keyword evidence="5" id="KW-0969">Cilium</keyword>
<dbReference type="RefSeq" id="WP_129434652.1">
    <property type="nucleotide sequence ID" value="NZ_SBKO01000001.1"/>
</dbReference>
<evidence type="ECO:0000313" key="10">
    <source>
        <dbReference type="Proteomes" id="UP000290283"/>
    </source>
</evidence>
<dbReference type="InterPro" id="IPR003961">
    <property type="entry name" value="FN3_dom"/>
</dbReference>
<evidence type="ECO:0000256" key="1">
    <source>
        <dbReference type="ARBA" id="ARBA00004138"/>
    </source>
</evidence>
<evidence type="ECO:0000256" key="2">
    <source>
        <dbReference type="ARBA" id="ARBA00004196"/>
    </source>
</evidence>
<dbReference type="InterPro" id="IPR013783">
    <property type="entry name" value="Ig-like_fold"/>
</dbReference>
<dbReference type="InterPro" id="IPR053879">
    <property type="entry name" value="HYDIN_VesB_CFA65-like_Ig"/>
</dbReference>
<dbReference type="NCBIfam" id="NF033708">
    <property type="entry name" value="T9SS_Cterm_ChiA"/>
    <property type="match status" value="1"/>
</dbReference>
<reference evidence="10" key="1">
    <citation type="submission" date="2019-01" db="EMBL/GenBank/DDBJ databases">
        <title>Cytophagaceae bacterium strain CAR-16.</title>
        <authorList>
            <person name="Chen W.-M."/>
        </authorList>
    </citation>
    <scope>NUCLEOTIDE SEQUENCE [LARGE SCALE GENOMIC DNA]</scope>
    <source>
        <strain evidence="10">LLJ-11</strain>
    </source>
</reference>
<dbReference type="SUPFAM" id="SSF49265">
    <property type="entry name" value="Fibronectin type III"/>
    <property type="match status" value="1"/>
</dbReference>
<dbReference type="Gene3D" id="2.60.40.10">
    <property type="entry name" value="Immunoglobulins"/>
    <property type="match status" value="4"/>
</dbReference>
<organism evidence="9 10">
    <name type="scientific">Flavobacterium amnicola</name>
    <dbReference type="NCBI Taxonomy" id="2506422"/>
    <lineage>
        <taxon>Bacteria</taxon>
        <taxon>Pseudomonadati</taxon>
        <taxon>Bacteroidota</taxon>
        <taxon>Flavobacteriia</taxon>
        <taxon>Flavobacteriales</taxon>
        <taxon>Flavobacteriaceae</taxon>
        <taxon>Flavobacterium</taxon>
    </lineage>
</organism>
<dbReference type="InterPro" id="IPR014756">
    <property type="entry name" value="Ig_E-set"/>
</dbReference>
<protein>
    <submittedName>
        <fullName evidence="9">Choice-of-anchor D domain-containing protein</fullName>
    </submittedName>
</protein>
<dbReference type="InterPro" id="IPR001322">
    <property type="entry name" value="Lamin_tail_dom"/>
</dbReference>
<dbReference type="InterPro" id="IPR013378">
    <property type="entry name" value="InlB-like_B-rpt"/>
</dbReference>
<proteinExistence type="predicted"/>
<feature type="domain" description="LTD" evidence="8">
    <location>
        <begin position="700"/>
        <end position="816"/>
    </location>
</feature>
<evidence type="ECO:0000256" key="7">
    <source>
        <dbReference type="SAM" id="SignalP"/>
    </source>
</evidence>
<comment type="caution">
    <text evidence="9">The sequence shown here is derived from an EMBL/GenBank/DDBJ whole genome shotgun (WGS) entry which is preliminary data.</text>
</comment>
<keyword evidence="10" id="KW-1185">Reference proteome</keyword>
<evidence type="ECO:0000313" key="9">
    <source>
        <dbReference type="EMBL" id="RXR21105.1"/>
    </source>
</evidence>
<dbReference type="Pfam" id="PF09479">
    <property type="entry name" value="Flg_new"/>
    <property type="match status" value="1"/>
</dbReference>
<evidence type="ECO:0000256" key="4">
    <source>
        <dbReference type="ARBA" id="ARBA00022490"/>
    </source>
</evidence>
<dbReference type="PROSITE" id="PS51841">
    <property type="entry name" value="LTD"/>
    <property type="match status" value="1"/>
</dbReference>
<dbReference type="OrthoDB" id="1652165at2"/>
<dbReference type="SMART" id="SM00060">
    <property type="entry name" value="FN3"/>
    <property type="match status" value="3"/>
</dbReference>
<dbReference type="NCBIfam" id="NF012200">
    <property type="entry name" value="choice_anch_D"/>
    <property type="match status" value="1"/>
</dbReference>
<dbReference type="InterPro" id="IPR045474">
    <property type="entry name" value="GEVED"/>
</dbReference>
<dbReference type="GO" id="GO:0005737">
    <property type="term" value="C:cytoplasm"/>
    <property type="evidence" value="ECO:0007669"/>
    <property type="project" value="UniProtKB-SubCell"/>
</dbReference>
<evidence type="ECO:0000259" key="8">
    <source>
        <dbReference type="PROSITE" id="PS51841"/>
    </source>
</evidence>
<dbReference type="EMBL" id="SBKO01000001">
    <property type="protein sequence ID" value="RXR21105.1"/>
    <property type="molecule type" value="Genomic_DNA"/>
</dbReference>
<name>A0A4Q1K6M6_9FLAO</name>